<protein>
    <submittedName>
        <fullName evidence="1">Uncharacterized protein</fullName>
    </submittedName>
</protein>
<dbReference type="OrthoDB" id="709031at2"/>
<organism evidence="1 2">
    <name type="scientific">Sphingobacterium yanglingense</name>
    <dbReference type="NCBI Taxonomy" id="1437280"/>
    <lineage>
        <taxon>Bacteria</taxon>
        <taxon>Pseudomonadati</taxon>
        <taxon>Bacteroidota</taxon>
        <taxon>Sphingobacteriia</taxon>
        <taxon>Sphingobacteriales</taxon>
        <taxon>Sphingobacteriaceae</taxon>
        <taxon>Sphingobacterium</taxon>
    </lineage>
</organism>
<gene>
    <name evidence="1" type="ORF">CLV99_2129</name>
</gene>
<comment type="caution">
    <text evidence="1">The sequence shown here is derived from an EMBL/GenBank/DDBJ whole genome shotgun (WGS) entry which is preliminary data.</text>
</comment>
<accession>A0A4R6WII0</accession>
<dbReference type="Proteomes" id="UP000295292">
    <property type="component" value="Unassembled WGS sequence"/>
</dbReference>
<dbReference type="EMBL" id="SNYV01000013">
    <property type="protein sequence ID" value="TDQ78151.1"/>
    <property type="molecule type" value="Genomic_DNA"/>
</dbReference>
<sequence length="195" mass="23308">MENGTLQKSYQELWSAFLHLQGHDIPQEEQKTRLAHFNKEILEFSAQFEQFLQQLFQEITVRAGMQEAIDLSLLKSEAYEAFFKDQLQFYRQWLNHFDQLLTHASGKCTMGLTSRQVLLFLRLARDMELLSEKQLKPYFYFLRANFRTTYQESLSYESIRKKYSQLDERTLKDVKHLLEKMLIKLSAYKTTALKK</sequence>
<name>A0A4R6WII0_9SPHI</name>
<reference evidence="1 2" key="1">
    <citation type="submission" date="2019-03" db="EMBL/GenBank/DDBJ databases">
        <title>Genomic Encyclopedia of Archaeal and Bacterial Type Strains, Phase II (KMG-II): from individual species to whole genera.</title>
        <authorList>
            <person name="Goeker M."/>
        </authorList>
    </citation>
    <scope>NUCLEOTIDE SEQUENCE [LARGE SCALE GENOMIC DNA]</scope>
    <source>
        <strain evidence="1 2">DSM 28353</strain>
    </source>
</reference>
<evidence type="ECO:0000313" key="2">
    <source>
        <dbReference type="Proteomes" id="UP000295292"/>
    </source>
</evidence>
<evidence type="ECO:0000313" key="1">
    <source>
        <dbReference type="EMBL" id="TDQ78151.1"/>
    </source>
</evidence>
<proteinExistence type="predicted"/>
<dbReference type="AlphaFoldDB" id="A0A4R6WII0"/>
<dbReference type="RefSeq" id="WP_133584400.1">
    <property type="nucleotide sequence ID" value="NZ_SNYV01000013.1"/>
</dbReference>
<keyword evidence="2" id="KW-1185">Reference proteome</keyword>